<feature type="coiled-coil region" evidence="2">
    <location>
        <begin position="597"/>
        <end position="647"/>
    </location>
</feature>
<evidence type="ECO:0000256" key="3">
    <source>
        <dbReference type="SAM" id="Phobius"/>
    </source>
</evidence>
<sequence length="1472" mass="159489">MADEIEVSNLVTKLSIDDSGVEQSMAKLGRQMRVVQSEFQAASSKLGDHASSQDVLKTKTDGLNKQMDIQAKVILSLKKQHEEAATAKGKDARETQNLETKLNKAVAQYNKMDTELKKTTAELGKMDTKLKSTTVEVDKQTTAWQKASTALDAAAKKMESAGQKMSSAGQSLALGVTVPLVAAGTASVKSSIDFETSMASFRKTVDATEKEFKQFETSIRDMSKQMPASATAIAEVGAAAGQLGVKNEAIMGFTRTMVDLGVATNMSADQAATSLARLANITQMPQSEFDKLGSTIVALGNNLATTEAEITEMALRLAGAGKQVGLTEAEILSFAGALSSVGIEAESGGSSFSRVMIDMAQAAVNGGKDLNNFAAVAGMSAKQFKELFQKDAAGALTSFIEGLGRMSKAGENTFGVLDALGLSEIRVRDALLRASGAGDLFRTSLELGSKAWEDNTALTKEATTRYETTASQLKILGNRITDAAITLGDALVPALMSALDALEPMLKSVEEGAEWFAALDPEMQKTVLTMLAVAAAAGPLLIVTGKLITSFAALIPVIKGLAVAAIWLTTTPFGLIITGAIAVTAAFFAIQHSMEESKQAAEDLAQAQLDLQEVQENGISRSEVEAAQEKIDKIKELTETYQKLIDVASASDGAKMGNNMGALYGAADQLDVKLEDLEKTANEFGVTLEFVDDSGKLTTKSMKELKDATAIYTKAIKDANKETTSELNDKAKTIAIRNQELNGIGNLIKTYGSAKKGSNDWTAAQKELLNQFPQFATATGINIEAVKGLVLIKQQELAVEWASIQAKATAAVQEKNTAIVKQEAAIKIAIAIATITGAGGLAEVAVRRMNDELTRLRGEAASLQALASMKPGDIVIPTVNVAPVKIDTGTKPKTKTPKAAAYQNKALDEAYKQLEHLRALDQLTDEQELKSLETIKSKYVKTAEEKMAIEEKIYSVKKALGDASLEKALKDYERSKEAGKLTEVEEVARLQRIKKLYANSADERADMDDKIYEAQKRVIEAEKQFRIDVVKYTSQQLQAAYEDRVVREKLSDEEAFKLKDKLYNEQIYINKNYLQKVLADTKYTAAEKKVIERETTEEIRQQTNERMQLQRDYAEEVRKSQIDSINDLSKGIQDALKAKYQAEKAAAEESIKASQSANEEWKRSQLDSIKTVYDARTKAAQEAADAEIKAINSVYNAQMEAIQKQLDAMDQTEKQKSREELDADDKKKIDRLKAKIEYEPDDFNRAQLEKQLNTVIAEQNERHRQEELADKKDALKEEQQVLKDKLSEETQAIKDQLVIKKEIMAEEYEAQQLNINAIYASQKASLDQQLLDSQLHYAALLEAKALQAEAEKMIIQNQQEEILKLLEKFGDGYQAAGQTLGEKMVAGFKPKVDEMSSMIAGLISQIDSARSAVLQTMALAASATAATSASSSGGSTSGASKTSVNITINTPVTSPSAVAKAGVKAAQKLAGF</sequence>
<keyword evidence="6" id="KW-1185">Reference proteome</keyword>
<evidence type="ECO:0000256" key="2">
    <source>
        <dbReference type="SAM" id="Coils"/>
    </source>
</evidence>
<feature type="transmembrane region" description="Helical" evidence="3">
    <location>
        <begin position="561"/>
        <end position="590"/>
    </location>
</feature>
<feature type="coiled-coil region" evidence="2">
    <location>
        <begin position="1258"/>
        <end position="1292"/>
    </location>
</feature>
<dbReference type="PANTHER" id="PTHR37813">
    <property type="entry name" value="FELS-2 PROPHAGE PROTEIN"/>
    <property type="match status" value="1"/>
</dbReference>
<feature type="coiled-coil region" evidence="2">
    <location>
        <begin position="1092"/>
        <end position="1157"/>
    </location>
</feature>
<dbReference type="Proteomes" id="UP000077355">
    <property type="component" value="Unassembled WGS sequence"/>
</dbReference>
<keyword evidence="3" id="KW-0812">Transmembrane</keyword>
<organism evidence="5 6">
    <name type="scientific">Paenibacillus antarcticus</name>
    <dbReference type="NCBI Taxonomy" id="253703"/>
    <lineage>
        <taxon>Bacteria</taxon>
        <taxon>Bacillati</taxon>
        <taxon>Bacillota</taxon>
        <taxon>Bacilli</taxon>
        <taxon>Bacillales</taxon>
        <taxon>Paenibacillaceae</taxon>
        <taxon>Paenibacillus</taxon>
    </lineage>
</organism>
<dbReference type="Pfam" id="PF10145">
    <property type="entry name" value="PhageMin_Tail"/>
    <property type="match status" value="1"/>
</dbReference>
<protein>
    <recommendedName>
        <fullName evidence="4">Phage tail tape measure protein domain-containing protein</fullName>
    </recommendedName>
</protein>
<dbReference type="PANTHER" id="PTHR37813:SF1">
    <property type="entry name" value="FELS-2 PROPHAGE PROTEIN"/>
    <property type="match status" value="1"/>
</dbReference>
<keyword evidence="1" id="KW-1188">Viral release from host cell</keyword>
<accession>A0A162MGL3</accession>
<reference evidence="5 6" key="1">
    <citation type="submission" date="2016-03" db="EMBL/GenBank/DDBJ databases">
        <title>Draft genome sequence of Paenibacillus antarcticus CECT 5836.</title>
        <authorList>
            <person name="Shin S.-K."/>
            <person name="Yi H."/>
        </authorList>
    </citation>
    <scope>NUCLEOTIDE SEQUENCE [LARGE SCALE GENOMIC DNA]</scope>
    <source>
        <strain evidence="5 6">CECT 5836</strain>
    </source>
</reference>
<proteinExistence type="predicted"/>
<gene>
    <name evidence="5" type="ORF">PBAT_02150</name>
</gene>
<dbReference type="InterPro" id="IPR010090">
    <property type="entry name" value="Phage_tape_meas"/>
</dbReference>
<comment type="caution">
    <text evidence="5">The sequence shown here is derived from an EMBL/GenBank/DDBJ whole genome shotgun (WGS) entry which is preliminary data.</text>
</comment>
<feature type="domain" description="Phage tail tape measure protein" evidence="4">
    <location>
        <begin position="217"/>
        <end position="411"/>
    </location>
</feature>
<feature type="coiled-coil region" evidence="2">
    <location>
        <begin position="1338"/>
        <end position="1368"/>
    </location>
</feature>
<keyword evidence="3" id="KW-0472">Membrane</keyword>
<feature type="transmembrane region" description="Helical" evidence="3">
    <location>
        <begin position="527"/>
        <end position="549"/>
    </location>
</feature>
<feature type="coiled-coil region" evidence="2">
    <location>
        <begin position="95"/>
        <end position="122"/>
    </location>
</feature>
<keyword evidence="3" id="KW-1133">Transmembrane helix</keyword>
<keyword evidence="2" id="KW-0175">Coiled coil</keyword>
<evidence type="ECO:0000313" key="5">
    <source>
        <dbReference type="EMBL" id="OAB48455.1"/>
    </source>
</evidence>
<evidence type="ECO:0000256" key="1">
    <source>
        <dbReference type="ARBA" id="ARBA00022612"/>
    </source>
</evidence>
<evidence type="ECO:0000259" key="4">
    <source>
        <dbReference type="Pfam" id="PF10145"/>
    </source>
</evidence>
<name>A0A162MGL3_9BACL</name>
<evidence type="ECO:0000313" key="6">
    <source>
        <dbReference type="Proteomes" id="UP000077355"/>
    </source>
</evidence>
<dbReference type="NCBIfam" id="TIGR01760">
    <property type="entry name" value="tape_meas_TP901"/>
    <property type="match status" value="1"/>
</dbReference>
<dbReference type="EMBL" id="LVJI01000001">
    <property type="protein sequence ID" value="OAB48455.1"/>
    <property type="molecule type" value="Genomic_DNA"/>
</dbReference>